<comment type="caution">
    <text evidence="1">The sequence shown here is derived from an EMBL/GenBank/DDBJ whole genome shotgun (WGS) entry which is preliminary data.</text>
</comment>
<keyword evidence="2" id="KW-1185">Reference proteome</keyword>
<accession>A0ABQ2XIB5</accession>
<evidence type="ECO:0000313" key="2">
    <source>
        <dbReference type="Proteomes" id="UP000620127"/>
    </source>
</evidence>
<reference evidence="2" key="1">
    <citation type="journal article" date="2019" name="Int. J. Syst. Evol. Microbiol.">
        <title>The Global Catalogue of Microorganisms (GCM) 10K type strain sequencing project: providing services to taxonomists for standard genome sequencing and annotation.</title>
        <authorList>
            <consortium name="The Broad Institute Genomics Platform"/>
            <consortium name="The Broad Institute Genome Sequencing Center for Infectious Disease"/>
            <person name="Wu L."/>
            <person name="Ma J."/>
        </authorList>
    </citation>
    <scope>NUCLEOTIDE SEQUENCE [LARGE SCALE GENOMIC DNA]</scope>
    <source>
        <strain evidence="2">KCTC 23916</strain>
    </source>
</reference>
<name>A0ABQ2XIB5_9BURK</name>
<proteinExistence type="predicted"/>
<dbReference type="Proteomes" id="UP000620127">
    <property type="component" value="Unassembled WGS sequence"/>
</dbReference>
<dbReference type="EMBL" id="BMYT01000004">
    <property type="protein sequence ID" value="GGX17828.1"/>
    <property type="molecule type" value="Genomic_DNA"/>
</dbReference>
<evidence type="ECO:0000313" key="1">
    <source>
        <dbReference type="EMBL" id="GGX17828.1"/>
    </source>
</evidence>
<gene>
    <name evidence="1" type="ORF">GCM10011282_24900</name>
</gene>
<protein>
    <submittedName>
        <fullName evidence="1">Uncharacterized protein</fullName>
    </submittedName>
</protein>
<organism evidence="1 2">
    <name type="scientific">Undibacterium macrobrachii</name>
    <dbReference type="NCBI Taxonomy" id="1119058"/>
    <lineage>
        <taxon>Bacteria</taxon>
        <taxon>Pseudomonadati</taxon>
        <taxon>Pseudomonadota</taxon>
        <taxon>Betaproteobacteria</taxon>
        <taxon>Burkholderiales</taxon>
        <taxon>Oxalobacteraceae</taxon>
        <taxon>Undibacterium</taxon>
    </lineage>
</organism>
<sequence>MRTAIGKINENMVLLSKEFAGTSVTDSMVSTISTNHTIITDANGDIDQAAN</sequence>